<gene>
    <name evidence="1" type="ORF">A2945_01460</name>
</gene>
<dbReference type="EMBL" id="MHLA01000015">
    <property type="protein sequence ID" value="OGY99506.1"/>
    <property type="molecule type" value="Genomic_DNA"/>
</dbReference>
<organism evidence="1 2">
    <name type="scientific">Candidatus Liptonbacteria bacterium RIFCSPLOWO2_01_FULL_52_25</name>
    <dbReference type="NCBI Taxonomy" id="1798650"/>
    <lineage>
        <taxon>Bacteria</taxon>
        <taxon>Candidatus Liptoniibacteriota</taxon>
    </lineage>
</organism>
<evidence type="ECO:0000313" key="2">
    <source>
        <dbReference type="Proteomes" id="UP000178880"/>
    </source>
</evidence>
<evidence type="ECO:0000313" key="1">
    <source>
        <dbReference type="EMBL" id="OGY99506.1"/>
    </source>
</evidence>
<dbReference type="AlphaFoldDB" id="A0A1G2CE49"/>
<sequence>MPITVKAKSTKTDLARVLQELQEIKKDLQKFLFLIPQENINEYKNIADIKGAYSKAMKLLARR</sequence>
<dbReference type="Proteomes" id="UP000178880">
    <property type="component" value="Unassembled WGS sequence"/>
</dbReference>
<proteinExistence type="predicted"/>
<reference evidence="1 2" key="1">
    <citation type="journal article" date="2016" name="Nat. Commun.">
        <title>Thousands of microbial genomes shed light on interconnected biogeochemical processes in an aquifer system.</title>
        <authorList>
            <person name="Anantharaman K."/>
            <person name="Brown C.T."/>
            <person name="Hug L.A."/>
            <person name="Sharon I."/>
            <person name="Castelle C.J."/>
            <person name="Probst A.J."/>
            <person name="Thomas B.C."/>
            <person name="Singh A."/>
            <person name="Wilkins M.J."/>
            <person name="Karaoz U."/>
            <person name="Brodie E.L."/>
            <person name="Williams K.H."/>
            <person name="Hubbard S.S."/>
            <person name="Banfield J.F."/>
        </authorList>
    </citation>
    <scope>NUCLEOTIDE SEQUENCE [LARGE SCALE GENOMIC DNA]</scope>
</reference>
<protein>
    <submittedName>
        <fullName evidence="1">Uncharacterized protein</fullName>
    </submittedName>
</protein>
<name>A0A1G2CE49_9BACT</name>
<comment type="caution">
    <text evidence="1">The sequence shown here is derived from an EMBL/GenBank/DDBJ whole genome shotgun (WGS) entry which is preliminary data.</text>
</comment>
<accession>A0A1G2CE49</accession>
<dbReference type="STRING" id="1798650.A2945_01460"/>